<feature type="compositionally biased region" description="Basic and acidic residues" evidence="1">
    <location>
        <begin position="163"/>
        <end position="182"/>
    </location>
</feature>
<feature type="compositionally biased region" description="Polar residues" evidence="1">
    <location>
        <begin position="319"/>
        <end position="337"/>
    </location>
</feature>
<proteinExistence type="predicted"/>
<dbReference type="Proteomes" id="UP000242791">
    <property type="component" value="Unassembled WGS sequence"/>
</dbReference>
<gene>
    <name evidence="2" type="ORF">ACJ73_06537</name>
</gene>
<feature type="region of interest" description="Disordered" evidence="1">
    <location>
        <begin position="301"/>
        <end position="373"/>
    </location>
</feature>
<feature type="region of interest" description="Disordered" evidence="1">
    <location>
        <begin position="262"/>
        <end position="281"/>
    </location>
</feature>
<feature type="compositionally biased region" description="Basic residues" evidence="1">
    <location>
        <begin position="195"/>
        <end position="204"/>
    </location>
</feature>
<dbReference type="STRING" id="1658174.A0A1J9Q209"/>
<feature type="compositionally biased region" description="Low complexity" evidence="1">
    <location>
        <begin position="262"/>
        <end position="279"/>
    </location>
</feature>
<accession>A0A1J9Q209</accession>
<organism evidence="2 3">
    <name type="scientific">Blastomyces percursus</name>
    <dbReference type="NCBI Taxonomy" id="1658174"/>
    <lineage>
        <taxon>Eukaryota</taxon>
        <taxon>Fungi</taxon>
        <taxon>Dikarya</taxon>
        <taxon>Ascomycota</taxon>
        <taxon>Pezizomycotina</taxon>
        <taxon>Eurotiomycetes</taxon>
        <taxon>Eurotiomycetidae</taxon>
        <taxon>Onygenales</taxon>
        <taxon>Ajellomycetaceae</taxon>
        <taxon>Blastomyces</taxon>
    </lineage>
</organism>
<reference evidence="2 3" key="1">
    <citation type="submission" date="2015-08" db="EMBL/GenBank/DDBJ databases">
        <title>Emmonsia species relationships and genome sequence.</title>
        <authorList>
            <person name="Cuomo C.A."/>
            <person name="Schwartz I.S."/>
            <person name="Kenyon C."/>
            <person name="De Hoog G.S."/>
            <person name="Govender N.P."/>
            <person name="Botha A."/>
            <person name="Moreno L."/>
            <person name="De Vries M."/>
            <person name="Munoz J.F."/>
            <person name="Stielow J.B."/>
        </authorList>
    </citation>
    <scope>NUCLEOTIDE SEQUENCE [LARGE SCALE GENOMIC DNA]</scope>
    <source>
        <strain evidence="2 3">EI222</strain>
    </source>
</reference>
<evidence type="ECO:0008006" key="4">
    <source>
        <dbReference type="Google" id="ProtNLM"/>
    </source>
</evidence>
<keyword evidence="3" id="KW-1185">Reference proteome</keyword>
<evidence type="ECO:0000313" key="3">
    <source>
        <dbReference type="Proteomes" id="UP000242791"/>
    </source>
</evidence>
<feature type="region of interest" description="Disordered" evidence="1">
    <location>
        <begin position="132"/>
        <end position="208"/>
    </location>
</feature>
<feature type="compositionally biased region" description="Polar residues" evidence="1">
    <location>
        <begin position="142"/>
        <end position="154"/>
    </location>
</feature>
<dbReference type="VEuPathDB" id="FungiDB:ACJ73_06537"/>
<evidence type="ECO:0000256" key="1">
    <source>
        <dbReference type="SAM" id="MobiDB-lite"/>
    </source>
</evidence>
<dbReference type="EMBL" id="LGTZ01001164">
    <property type="protein sequence ID" value="OJD22122.1"/>
    <property type="molecule type" value="Genomic_DNA"/>
</dbReference>
<evidence type="ECO:0000313" key="2">
    <source>
        <dbReference type="EMBL" id="OJD22122.1"/>
    </source>
</evidence>
<feature type="compositionally biased region" description="Polar residues" evidence="1">
    <location>
        <begin position="301"/>
        <end position="311"/>
    </location>
</feature>
<comment type="caution">
    <text evidence="2">The sequence shown here is derived from an EMBL/GenBank/DDBJ whole genome shotgun (WGS) entry which is preliminary data.</text>
</comment>
<protein>
    <recommendedName>
        <fullName evidence="4">ORP1</fullName>
    </recommendedName>
</protein>
<sequence>MASSFPEPLQAGTRCQFSGQACSTESNHYRKVISHIFGRNKKCTINIPQHVWIYYCRKHYQRARYRTTEWPFRQCDLAIETVQNMRVWGGVQSFNLQPRRRETWRTARPVSEEINDGERAEDDQEEVMLDAEGETHEPGEPSPSNKSGTFTPINKSPRINLPVKEEESDYRGNECEGEDKSMVDSVQTDEEILPPKRKKKKKRSPTIIPHPVPNWLHIRVGPNKTFDEILSVLRDLRANLTKIAQQKQLPHFPDIEILPNLRPRSVTPSRSTRAATRPTLRPPLPFIYSPISRTGLITSASSVPTQVRSTASPPPLHGPTNSTDTAPPTAQANTSPTIARAHRVTYPSIRSPADPDSAATSPEASDDDASNQSLEYAIGRAACLTRPTYRALRVSDNGAVKKATKKKRNES</sequence>
<name>A0A1J9Q209_9EURO</name>
<dbReference type="OrthoDB" id="4161595at2759"/>
<dbReference type="AlphaFoldDB" id="A0A1J9Q209"/>